<dbReference type="SUPFAM" id="SSF53756">
    <property type="entry name" value="UDP-Glycosyltransferase/glycogen phosphorylase"/>
    <property type="match status" value="1"/>
</dbReference>
<dbReference type="NCBIfam" id="NF001898">
    <property type="entry name" value="PRK00654.1-1"/>
    <property type="match status" value="1"/>
</dbReference>
<dbReference type="HAMAP" id="MF_00484">
    <property type="entry name" value="Glycogen_synth"/>
    <property type="match status" value="1"/>
</dbReference>
<dbReference type="RefSeq" id="WP_072890240.1">
    <property type="nucleotide sequence ID" value="NZ_FRAE01000073.1"/>
</dbReference>
<dbReference type="PANTHER" id="PTHR45825">
    <property type="entry name" value="GRANULE-BOUND STARCH SYNTHASE 1, CHLOROPLASTIC/AMYLOPLASTIC"/>
    <property type="match status" value="1"/>
</dbReference>
<sequence>MIKVLYVASEAVPFVKTGGLADVAFSLPKELRKLGIDIRIVIPKYNSISDDFRKNMRFLKSINVEVGWRRQYCGIEYIEYENVPYYFIDNEYYFKRDSGYGIYGYYDEAERFSFFNRAVLEMIDSIEFKPDIIHCNDWHTGMISTFLKVHYKDKPNYKDIKTIFTIHNLKYQGIFSPEILGELLNLGTEYLNLDSLEFYGGVSFMKGGINYSDVITTVSNSYSKEIQTPYYGEQLDGLLRSRNKNLYGIVNGIDYKIYNPEDDKHIFKNYNINTIDKKLENKLKLQEYLNIPQKKDVPLIGMVTRLEDMKGLDLVIHILDELLSIDVQMVILGTGSSYYESILKDFENKCPNKLSVNILFDNSFAHKIYAGCDMFLMPSLFEPCGLSQLIALRYGTLPIVRETGGLRDTVNSYNEFTKQGNGFSFTNYNAHDMLYTIKRALRYYGDKKIWHKIIKNAMDGNYSWKNSACTYEELYKALKYDS</sequence>
<comment type="pathway">
    <text evidence="7">Glycan biosynthesis; glycogen biosynthesis.</text>
</comment>
<dbReference type="AlphaFoldDB" id="A0A1M6SJH5"/>
<evidence type="ECO:0000256" key="7">
    <source>
        <dbReference type="HAMAP-Rule" id="MF_00484"/>
    </source>
</evidence>
<organism evidence="10 11">
    <name type="scientific">Tepidibacter formicigenes DSM 15518</name>
    <dbReference type="NCBI Taxonomy" id="1123349"/>
    <lineage>
        <taxon>Bacteria</taxon>
        <taxon>Bacillati</taxon>
        <taxon>Bacillota</taxon>
        <taxon>Clostridia</taxon>
        <taxon>Peptostreptococcales</taxon>
        <taxon>Peptostreptococcaceae</taxon>
        <taxon>Tepidibacter</taxon>
    </lineage>
</organism>
<dbReference type="OrthoDB" id="9808590at2"/>
<protein>
    <recommendedName>
        <fullName evidence="7">Glycogen synthase</fullName>
        <ecNumber evidence="7">2.4.1.21</ecNumber>
    </recommendedName>
    <alternativeName>
        <fullName evidence="7">Starch [bacterial glycogen] synthase</fullName>
    </alternativeName>
</protein>
<keyword evidence="6 7" id="KW-0320">Glycogen biosynthesis</keyword>
<dbReference type="Gene3D" id="3.40.50.2000">
    <property type="entry name" value="Glycogen Phosphorylase B"/>
    <property type="match status" value="2"/>
</dbReference>
<feature type="domain" description="Starch synthase catalytic" evidence="9">
    <location>
        <begin position="3"/>
        <end position="240"/>
    </location>
</feature>
<gene>
    <name evidence="7" type="primary">glgA</name>
    <name evidence="10" type="ORF">SAMN02744037_02359</name>
</gene>
<dbReference type="GO" id="GO:0005978">
    <property type="term" value="P:glycogen biosynthetic process"/>
    <property type="evidence" value="ECO:0007669"/>
    <property type="project" value="UniProtKB-UniRule"/>
</dbReference>
<evidence type="ECO:0000256" key="6">
    <source>
        <dbReference type="ARBA" id="ARBA00023056"/>
    </source>
</evidence>
<dbReference type="EC" id="2.4.1.21" evidence="7"/>
<keyword evidence="4 7" id="KW-0328">Glycosyltransferase</keyword>
<comment type="function">
    <text evidence="2 7">Synthesizes alpha-1,4-glucan chains using ADP-glucose.</text>
</comment>
<evidence type="ECO:0000256" key="5">
    <source>
        <dbReference type="ARBA" id="ARBA00022679"/>
    </source>
</evidence>
<evidence type="ECO:0000256" key="3">
    <source>
        <dbReference type="ARBA" id="ARBA00010281"/>
    </source>
</evidence>
<evidence type="ECO:0000313" key="11">
    <source>
        <dbReference type="Proteomes" id="UP000242497"/>
    </source>
</evidence>
<comment type="catalytic activity">
    <reaction evidence="1 7">
        <text>[(1-&gt;4)-alpha-D-glucosyl](n) + ADP-alpha-D-glucose = [(1-&gt;4)-alpha-D-glucosyl](n+1) + ADP + H(+)</text>
        <dbReference type="Rhea" id="RHEA:18189"/>
        <dbReference type="Rhea" id="RHEA-COMP:9584"/>
        <dbReference type="Rhea" id="RHEA-COMP:9587"/>
        <dbReference type="ChEBI" id="CHEBI:15378"/>
        <dbReference type="ChEBI" id="CHEBI:15444"/>
        <dbReference type="ChEBI" id="CHEBI:57498"/>
        <dbReference type="ChEBI" id="CHEBI:456216"/>
        <dbReference type="EC" id="2.4.1.21"/>
    </reaction>
</comment>
<dbReference type="CDD" id="cd03791">
    <property type="entry name" value="GT5_Glycogen_synthase_DULL1-like"/>
    <property type="match status" value="1"/>
</dbReference>
<evidence type="ECO:0000256" key="1">
    <source>
        <dbReference type="ARBA" id="ARBA00001478"/>
    </source>
</evidence>
<feature type="domain" description="Glycosyl transferase family 1" evidence="8">
    <location>
        <begin position="293"/>
        <end position="456"/>
    </location>
</feature>
<dbReference type="InterPro" id="IPR013534">
    <property type="entry name" value="Starch_synth_cat_dom"/>
</dbReference>
<comment type="similarity">
    <text evidence="3 7">Belongs to the glycosyltransferase 1 family. Bacterial/plant glycogen synthase subfamily.</text>
</comment>
<evidence type="ECO:0000259" key="9">
    <source>
        <dbReference type="Pfam" id="PF08323"/>
    </source>
</evidence>
<keyword evidence="5 7" id="KW-0808">Transferase</keyword>
<evidence type="ECO:0000313" key="10">
    <source>
        <dbReference type="EMBL" id="SHK44843.1"/>
    </source>
</evidence>
<evidence type="ECO:0000259" key="8">
    <source>
        <dbReference type="Pfam" id="PF00534"/>
    </source>
</evidence>
<reference evidence="11" key="1">
    <citation type="submission" date="2016-11" db="EMBL/GenBank/DDBJ databases">
        <authorList>
            <person name="Varghese N."/>
            <person name="Submissions S."/>
        </authorList>
    </citation>
    <scope>NUCLEOTIDE SEQUENCE [LARGE SCALE GENOMIC DNA]</scope>
    <source>
        <strain evidence="11">DSM 15518</strain>
    </source>
</reference>
<dbReference type="Pfam" id="PF00534">
    <property type="entry name" value="Glycos_transf_1"/>
    <property type="match status" value="1"/>
</dbReference>
<dbReference type="PANTHER" id="PTHR45825:SF11">
    <property type="entry name" value="ALPHA AMYLASE DOMAIN-CONTAINING PROTEIN"/>
    <property type="match status" value="1"/>
</dbReference>
<dbReference type="Pfam" id="PF08323">
    <property type="entry name" value="Glyco_transf_5"/>
    <property type="match status" value="1"/>
</dbReference>
<dbReference type="NCBIfam" id="NF001899">
    <property type="entry name" value="PRK00654.1-2"/>
    <property type="match status" value="1"/>
</dbReference>
<evidence type="ECO:0000256" key="4">
    <source>
        <dbReference type="ARBA" id="ARBA00022676"/>
    </source>
</evidence>
<dbReference type="GO" id="GO:0009011">
    <property type="term" value="F:alpha-1,4-glucan glucosyltransferase (ADP-glucose donor) activity"/>
    <property type="evidence" value="ECO:0007669"/>
    <property type="project" value="UniProtKB-UniRule"/>
</dbReference>
<dbReference type="EMBL" id="FRAE01000073">
    <property type="protein sequence ID" value="SHK44843.1"/>
    <property type="molecule type" value="Genomic_DNA"/>
</dbReference>
<feature type="binding site" evidence="7">
    <location>
        <position position="16"/>
    </location>
    <ligand>
        <name>ADP-alpha-D-glucose</name>
        <dbReference type="ChEBI" id="CHEBI:57498"/>
    </ligand>
</feature>
<dbReference type="UniPathway" id="UPA00164"/>
<proteinExistence type="inferred from homology"/>
<dbReference type="STRING" id="1123349.SAMN02744037_02359"/>
<dbReference type="InterPro" id="IPR001296">
    <property type="entry name" value="Glyco_trans_1"/>
</dbReference>
<keyword evidence="11" id="KW-1185">Reference proteome</keyword>
<accession>A0A1M6SJH5</accession>
<dbReference type="NCBIfam" id="TIGR02095">
    <property type="entry name" value="glgA"/>
    <property type="match status" value="1"/>
</dbReference>
<evidence type="ECO:0000256" key="2">
    <source>
        <dbReference type="ARBA" id="ARBA00002764"/>
    </source>
</evidence>
<dbReference type="GO" id="GO:0004373">
    <property type="term" value="F:alpha-1,4-glucan glucosyltransferase (UDP-glucose donor) activity"/>
    <property type="evidence" value="ECO:0007669"/>
    <property type="project" value="InterPro"/>
</dbReference>
<dbReference type="InterPro" id="IPR011835">
    <property type="entry name" value="GS/SS"/>
</dbReference>
<name>A0A1M6SJH5_9FIRM</name>
<dbReference type="Proteomes" id="UP000242497">
    <property type="component" value="Unassembled WGS sequence"/>
</dbReference>